<dbReference type="PANTHER" id="PTHR10622:SF10">
    <property type="entry name" value="HET DOMAIN-CONTAINING PROTEIN"/>
    <property type="match status" value="1"/>
</dbReference>
<gene>
    <name evidence="1" type="ORF">B0T14DRAFT_533039</name>
</gene>
<organism evidence="1 2">
    <name type="scientific">Immersiella caudata</name>
    <dbReference type="NCBI Taxonomy" id="314043"/>
    <lineage>
        <taxon>Eukaryota</taxon>
        <taxon>Fungi</taxon>
        <taxon>Dikarya</taxon>
        <taxon>Ascomycota</taxon>
        <taxon>Pezizomycotina</taxon>
        <taxon>Sordariomycetes</taxon>
        <taxon>Sordariomycetidae</taxon>
        <taxon>Sordariales</taxon>
        <taxon>Lasiosphaeriaceae</taxon>
        <taxon>Immersiella</taxon>
    </lineage>
</organism>
<proteinExistence type="predicted"/>
<protein>
    <recommendedName>
        <fullName evidence="3">Heterokaryon incompatibility domain-containing protein</fullName>
    </recommendedName>
</protein>
<evidence type="ECO:0000313" key="1">
    <source>
        <dbReference type="EMBL" id="KAK0632638.1"/>
    </source>
</evidence>
<dbReference type="Proteomes" id="UP001175000">
    <property type="component" value="Unassembled WGS sequence"/>
</dbReference>
<name>A0AA39XET1_9PEZI</name>
<accession>A0AA39XET1</accession>
<dbReference type="PANTHER" id="PTHR10622">
    <property type="entry name" value="HET DOMAIN-CONTAINING PROTEIN"/>
    <property type="match status" value="1"/>
</dbReference>
<keyword evidence="2" id="KW-1185">Reference proteome</keyword>
<reference evidence="1" key="1">
    <citation type="submission" date="2023-06" db="EMBL/GenBank/DDBJ databases">
        <title>Genome-scale phylogeny and comparative genomics of the fungal order Sordariales.</title>
        <authorList>
            <consortium name="Lawrence Berkeley National Laboratory"/>
            <person name="Hensen N."/>
            <person name="Bonometti L."/>
            <person name="Westerberg I."/>
            <person name="Brannstrom I.O."/>
            <person name="Guillou S."/>
            <person name="Cros-Aarteil S."/>
            <person name="Calhoun S."/>
            <person name="Haridas S."/>
            <person name="Kuo A."/>
            <person name="Mondo S."/>
            <person name="Pangilinan J."/>
            <person name="Riley R."/>
            <person name="Labutti K."/>
            <person name="Andreopoulos B."/>
            <person name="Lipzen A."/>
            <person name="Chen C."/>
            <person name="Yanf M."/>
            <person name="Daum C."/>
            <person name="Ng V."/>
            <person name="Clum A."/>
            <person name="Steindorff A."/>
            <person name="Ohm R."/>
            <person name="Martin F."/>
            <person name="Silar P."/>
            <person name="Natvig D."/>
            <person name="Lalanne C."/>
            <person name="Gautier V."/>
            <person name="Ament-Velasquez S.L."/>
            <person name="Kruys A."/>
            <person name="Hutchinson M.I."/>
            <person name="Powell A.J."/>
            <person name="Barry K."/>
            <person name="Miller A.N."/>
            <person name="Grigoriev I.V."/>
            <person name="Debuchy R."/>
            <person name="Gladieux P."/>
            <person name="Thoren M.H."/>
            <person name="Johannesson H."/>
        </authorList>
    </citation>
    <scope>NUCLEOTIDE SEQUENCE</scope>
    <source>
        <strain evidence="1">CBS 606.72</strain>
    </source>
</reference>
<evidence type="ECO:0000313" key="2">
    <source>
        <dbReference type="Proteomes" id="UP001175000"/>
    </source>
</evidence>
<evidence type="ECO:0008006" key="3">
    <source>
        <dbReference type="Google" id="ProtNLM"/>
    </source>
</evidence>
<dbReference type="EMBL" id="JAULSU010000001">
    <property type="protein sequence ID" value="KAK0632638.1"/>
    <property type="molecule type" value="Genomic_DNA"/>
</dbReference>
<dbReference type="AlphaFoldDB" id="A0AA39XET1"/>
<comment type="caution">
    <text evidence="1">The sequence shown here is derived from an EMBL/GenBank/DDBJ whole genome shotgun (WGS) entry which is preliminary data.</text>
</comment>
<sequence>MWLLNSRIRELRQFISDNDVPPYAILSYAWGDEGVTFDGWQALATYPKDIVCKRGYEQIDLTCQQAAKEELDWVWKAKVCYAYLIDVPFTNSKLKNERNIPGSRWFTRGWTLRGDTPLEDASIAKRMSWVASQSSPRTEDMVCCLLGLFDINMPLLYGEGTKAFVKVASRFCILG</sequence>